<dbReference type="STRING" id="64144.ENSATEP00000001936"/>
<dbReference type="AlphaFoldDB" id="A0A3Q1IBY1"/>
<keyword evidence="2" id="KW-1185">Reference proteome</keyword>
<dbReference type="PANTHER" id="PTHR21301">
    <property type="entry name" value="REVERSE TRANSCRIPTASE"/>
    <property type="match status" value="1"/>
</dbReference>
<evidence type="ECO:0000313" key="1">
    <source>
        <dbReference type="Ensembl" id="ENSATEP00000001936.2"/>
    </source>
</evidence>
<name>A0A3Q1IBY1_ANATE</name>
<reference evidence="1" key="2">
    <citation type="submission" date="2025-08" db="UniProtKB">
        <authorList>
            <consortium name="Ensembl"/>
        </authorList>
    </citation>
    <scope>IDENTIFICATION</scope>
</reference>
<reference evidence="1" key="1">
    <citation type="submission" date="2021-04" db="EMBL/GenBank/DDBJ databases">
        <authorList>
            <consortium name="Wellcome Sanger Institute Data Sharing"/>
        </authorList>
    </citation>
    <scope>NUCLEOTIDE SEQUENCE [LARGE SCALE GENOMIC DNA]</scope>
</reference>
<proteinExistence type="predicted"/>
<accession>A0A3Q1IBY1</accession>
<reference evidence="1" key="3">
    <citation type="submission" date="2025-09" db="UniProtKB">
        <authorList>
            <consortium name="Ensembl"/>
        </authorList>
    </citation>
    <scope>IDENTIFICATION</scope>
</reference>
<evidence type="ECO:0008006" key="3">
    <source>
        <dbReference type="Google" id="ProtNLM"/>
    </source>
</evidence>
<protein>
    <recommendedName>
        <fullName evidence="3">Reverse transcriptase domain-containing protein</fullName>
    </recommendedName>
</protein>
<organism evidence="1 2">
    <name type="scientific">Anabas testudineus</name>
    <name type="common">Climbing perch</name>
    <name type="synonym">Anthias testudineus</name>
    <dbReference type="NCBI Taxonomy" id="64144"/>
    <lineage>
        <taxon>Eukaryota</taxon>
        <taxon>Metazoa</taxon>
        <taxon>Chordata</taxon>
        <taxon>Craniata</taxon>
        <taxon>Vertebrata</taxon>
        <taxon>Euteleostomi</taxon>
        <taxon>Actinopterygii</taxon>
        <taxon>Neopterygii</taxon>
        <taxon>Teleostei</taxon>
        <taxon>Neoteleostei</taxon>
        <taxon>Acanthomorphata</taxon>
        <taxon>Anabantaria</taxon>
        <taxon>Anabantiformes</taxon>
        <taxon>Anabantoidei</taxon>
        <taxon>Anabantidae</taxon>
        <taxon>Anabas</taxon>
    </lineage>
</organism>
<dbReference type="Proteomes" id="UP000265040">
    <property type="component" value="Chromosome 17"/>
</dbReference>
<dbReference type="OrthoDB" id="8946688at2759"/>
<sequence>MAELRGDLYAYHRRIKIIDYFKTNDHTFIPFTNPSNWHPKWSQLSGEVQDLIKKDRVCLSRYQPTVDRADNVSACEKRALKQLQNQPNIIIKPADKGSKIVIMDKQQYVYEAHRQLDNQNHYKRITTSLQSQTQLQIRSIIQQLYTDKYINAKQRDYLYGPNDPRARLFYLLPKIHKESETWTIPHEVPPGRPIVSDCNSCTYHISQYIDHFLGPLSGRHPKGLSSTLATVNNTLRPRT</sequence>
<evidence type="ECO:0000313" key="2">
    <source>
        <dbReference type="Proteomes" id="UP000265040"/>
    </source>
</evidence>
<dbReference type="PANTHER" id="PTHR21301:SF10">
    <property type="entry name" value="REVERSE TRANSCRIPTASE DOMAIN-CONTAINING PROTEIN"/>
    <property type="match status" value="1"/>
</dbReference>
<dbReference type="InParanoid" id="A0A3Q1IBY1"/>
<dbReference type="Ensembl" id="ENSATET00000001959.2">
    <property type="protein sequence ID" value="ENSATEP00000001936.2"/>
    <property type="gene ID" value="ENSATEG00000001382.2"/>
</dbReference>
<gene>
    <name evidence="1" type="primary">MRPS18B</name>
</gene>
<dbReference type="GeneTree" id="ENSGT00940000154669"/>